<evidence type="ECO:0000313" key="6">
    <source>
        <dbReference type="Proteomes" id="UP000007819"/>
    </source>
</evidence>
<dbReference type="Gene3D" id="1.25.40.420">
    <property type="match status" value="1"/>
</dbReference>
<organism evidence="5 6">
    <name type="scientific">Acyrthosiphon pisum</name>
    <name type="common">Pea aphid</name>
    <dbReference type="NCBI Taxonomy" id="7029"/>
    <lineage>
        <taxon>Eukaryota</taxon>
        <taxon>Metazoa</taxon>
        <taxon>Ecdysozoa</taxon>
        <taxon>Arthropoda</taxon>
        <taxon>Hexapoda</taxon>
        <taxon>Insecta</taxon>
        <taxon>Pterygota</taxon>
        <taxon>Neoptera</taxon>
        <taxon>Paraneoptera</taxon>
        <taxon>Hemiptera</taxon>
        <taxon>Sternorrhyncha</taxon>
        <taxon>Aphidomorpha</taxon>
        <taxon>Aphidoidea</taxon>
        <taxon>Aphididae</taxon>
        <taxon>Macrosiphini</taxon>
        <taxon>Acyrthosiphon</taxon>
    </lineage>
</organism>
<dbReference type="RefSeq" id="XP_029341655.1">
    <property type="nucleotide sequence ID" value="XM_029485795.1"/>
</dbReference>
<dbReference type="PANTHER" id="PTHR24412">
    <property type="entry name" value="KELCH PROTEIN"/>
    <property type="match status" value="1"/>
</dbReference>
<reference evidence="6" key="1">
    <citation type="submission" date="2010-06" db="EMBL/GenBank/DDBJ databases">
        <authorList>
            <person name="Jiang H."/>
            <person name="Abraham K."/>
            <person name="Ali S."/>
            <person name="Alsbrooks S.L."/>
            <person name="Anim B.N."/>
            <person name="Anosike U.S."/>
            <person name="Attaway T."/>
            <person name="Bandaranaike D.P."/>
            <person name="Battles P.K."/>
            <person name="Bell S.N."/>
            <person name="Bell A.V."/>
            <person name="Beltran B."/>
            <person name="Bickham C."/>
            <person name="Bustamante Y."/>
            <person name="Caleb T."/>
            <person name="Canada A."/>
            <person name="Cardenas V."/>
            <person name="Carter K."/>
            <person name="Chacko J."/>
            <person name="Chandrabose M.N."/>
            <person name="Chavez D."/>
            <person name="Chavez A."/>
            <person name="Chen L."/>
            <person name="Chu H.-S."/>
            <person name="Claassen K.J."/>
            <person name="Cockrell R."/>
            <person name="Collins M."/>
            <person name="Cooper J.A."/>
            <person name="Cree A."/>
            <person name="Curry S.M."/>
            <person name="Da Y."/>
            <person name="Dao M.D."/>
            <person name="Das B."/>
            <person name="Davila M.-L."/>
            <person name="Davy-Carroll L."/>
            <person name="Denson S."/>
            <person name="Dinh H."/>
            <person name="Ebong V.E."/>
            <person name="Edwards J.R."/>
            <person name="Egan A."/>
            <person name="El-Daye J."/>
            <person name="Escobedo L."/>
            <person name="Fernandez S."/>
            <person name="Fernando P.R."/>
            <person name="Flagg N."/>
            <person name="Forbes L.D."/>
            <person name="Fowler R.G."/>
            <person name="Fu Q."/>
            <person name="Gabisi R.A."/>
            <person name="Ganer J."/>
            <person name="Garbino Pronczuk A."/>
            <person name="Garcia R.M."/>
            <person name="Garner T."/>
            <person name="Garrett T.E."/>
            <person name="Gonzalez D.A."/>
            <person name="Hamid H."/>
            <person name="Hawkins E.S."/>
            <person name="Hirani K."/>
            <person name="Hogues M.E."/>
            <person name="Hollins B."/>
            <person name="Hsiao C.-H."/>
            <person name="Jabil R."/>
            <person name="James M.L."/>
            <person name="Jhangiani S.N."/>
            <person name="Johnson B."/>
            <person name="Johnson Q."/>
            <person name="Joshi V."/>
            <person name="Kalu J.B."/>
            <person name="Kam C."/>
            <person name="Kashfia A."/>
            <person name="Keebler J."/>
            <person name="Kisamo H."/>
            <person name="Kovar C.L."/>
            <person name="Lago L.A."/>
            <person name="Lai C.-Y."/>
            <person name="Laidlaw J."/>
            <person name="Lara F."/>
            <person name="Le T.-K."/>
            <person name="Lee S.L."/>
            <person name="Legall F.H."/>
            <person name="Lemon S.J."/>
            <person name="Lewis L.R."/>
            <person name="Li B."/>
            <person name="Liu Y."/>
            <person name="Liu Y.-S."/>
            <person name="Lopez J."/>
            <person name="Lozado R.J."/>
            <person name="Lu J."/>
            <person name="Madu R.C."/>
            <person name="Maheshwari M."/>
            <person name="Maheshwari R."/>
            <person name="Malloy K."/>
            <person name="Martinez E."/>
            <person name="Mathew T."/>
            <person name="Mercado I.C."/>
            <person name="Mercado C."/>
            <person name="Meyer B."/>
            <person name="Montgomery K."/>
            <person name="Morgan M.B."/>
            <person name="Munidasa M."/>
            <person name="Nazareth L.V."/>
            <person name="Nelson J."/>
            <person name="Ng B.M."/>
            <person name="Nguyen N.B."/>
            <person name="Nguyen P.Q."/>
            <person name="Nguyen T."/>
            <person name="Obregon M."/>
            <person name="Okwuonu G.O."/>
            <person name="Onwere C.G."/>
            <person name="Orozco G."/>
            <person name="Parra A."/>
            <person name="Patel S."/>
            <person name="Patil S."/>
            <person name="Perez A."/>
            <person name="Perez Y."/>
            <person name="Pham C."/>
            <person name="Primus E.L."/>
            <person name="Pu L.-L."/>
            <person name="Puazo M."/>
            <person name="Qin X."/>
            <person name="Quiroz J.B."/>
            <person name="Reese J."/>
            <person name="Richards S."/>
            <person name="Rives C.M."/>
            <person name="Robberts R."/>
            <person name="Ruiz S.J."/>
            <person name="Ruiz M.J."/>
            <person name="Santibanez J."/>
            <person name="Schneider B.W."/>
            <person name="Sisson I."/>
            <person name="Smith M."/>
            <person name="Sodergren E."/>
            <person name="Song X.-Z."/>
            <person name="Song B.B."/>
            <person name="Summersgill H."/>
            <person name="Thelus R."/>
            <person name="Thornton R.D."/>
            <person name="Trejos Z.Y."/>
            <person name="Usmani K."/>
            <person name="Vattathil S."/>
            <person name="Villasana D."/>
            <person name="Walker D.L."/>
            <person name="Wang S."/>
            <person name="Wang K."/>
            <person name="White C.S."/>
            <person name="Williams A.C."/>
            <person name="Williamson J."/>
            <person name="Wilson K."/>
            <person name="Woghiren I.O."/>
            <person name="Woodworth J.R."/>
            <person name="Worley K.C."/>
            <person name="Wright R.A."/>
            <person name="Wu W."/>
            <person name="Young L."/>
            <person name="Zhang L."/>
            <person name="Zhang J."/>
            <person name="Zhu Y."/>
            <person name="Muzny D.M."/>
            <person name="Weinstock G."/>
            <person name="Gibbs R.A."/>
        </authorList>
    </citation>
    <scope>NUCLEOTIDE SEQUENCE [LARGE SCALE GENOMIC DNA]</scope>
    <source>
        <strain evidence="6">LSR1</strain>
    </source>
</reference>
<keyword evidence="2" id="KW-0677">Repeat</keyword>
<dbReference type="OrthoDB" id="191037at2759"/>
<reference evidence="5" key="2">
    <citation type="submission" date="2022-06" db="UniProtKB">
        <authorList>
            <consortium name="EnsemblMetazoa"/>
        </authorList>
    </citation>
    <scope>IDENTIFICATION</scope>
</reference>
<dbReference type="GeneID" id="107884705"/>
<keyword evidence="3" id="KW-0812">Transmembrane</keyword>
<accession>A0A8R2NK60</accession>
<keyword evidence="3" id="KW-1133">Transmembrane helix</keyword>
<evidence type="ECO:0000256" key="3">
    <source>
        <dbReference type="SAM" id="Phobius"/>
    </source>
</evidence>
<dbReference type="KEGG" id="api:107884705"/>
<keyword evidence="3" id="KW-0472">Membrane</keyword>
<protein>
    <recommendedName>
        <fullName evidence="4">BACK domain-containing protein</fullName>
    </recommendedName>
</protein>
<evidence type="ECO:0000256" key="1">
    <source>
        <dbReference type="ARBA" id="ARBA00022441"/>
    </source>
</evidence>
<evidence type="ECO:0000259" key="4">
    <source>
        <dbReference type="Pfam" id="PF07707"/>
    </source>
</evidence>
<keyword evidence="1" id="KW-0880">Kelch repeat</keyword>
<evidence type="ECO:0000256" key="2">
    <source>
        <dbReference type="ARBA" id="ARBA00022737"/>
    </source>
</evidence>
<keyword evidence="6" id="KW-1185">Reference proteome</keyword>
<proteinExistence type="predicted"/>
<dbReference type="Proteomes" id="UP000007819">
    <property type="component" value="Chromosome X"/>
</dbReference>
<dbReference type="Pfam" id="PF07707">
    <property type="entry name" value="BACK"/>
    <property type="match status" value="1"/>
</dbReference>
<dbReference type="EnsemblMetazoa" id="XM_029485795.1">
    <property type="protein sequence ID" value="XP_029341655.1"/>
    <property type="gene ID" value="LOC107884705"/>
</dbReference>
<dbReference type="InterPro" id="IPR011705">
    <property type="entry name" value="BACK"/>
</dbReference>
<dbReference type="PANTHER" id="PTHR24412:SF466">
    <property type="entry name" value="RING CANAL KELCH PROTEIN"/>
    <property type="match status" value="1"/>
</dbReference>
<feature type="domain" description="BACK" evidence="4">
    <location>
        <begin position="4"/>
        <end position="77"/>
    </location>
</feature>
<name>A0A8R2NK60_ACYPI</name>
<sequence length="100" mass="11801">MVMIFRKVVEAEEFLSSSSEKMINLISRDDINVPFEEKIFECVINWVKHELDCRYDSLPKLMEHVCLSLAPQTIYKNMKLMNLLSKIILNVCFFIIMLLL</sequence>
<feature type="transmembrane region" description="Helical" evidence="3">
    <location>
        <begin position="80"/>
        <end position="99"/>
    </location>
</feature>
<dbReference type="AlphaFoldDB" id="A0A8R2NK60"/>
<evidence type="ECO:0000313" key="5">
    <source>
        <dbReference type="EnsemblMetazoa" id="XP_029341655.1"/>
    </source>
</evidence>